<proteinExistence type="predicted"/>
<name>A0ACC1XWN4_MELAZ</name>
<dbReference type="EMBL" id="CM051400">
    <property type="protein sequence ID" value="KAJ4715591.1"/>
    <property type="molecule type" value="Genomic_DNA"/>
</dbReference>
<keyword evidence="2" id="KW-1185">Reference proteome</keyword>
<sequence>MEAKVLQTLQYPTWIDSEKFARKLSGSVRFSRRMREEKTFQVLFSAHMRPNVASSRRSPDSLKVSCSFKNFPGMMGSGKTTVGKILSGVLDYSFFDSDTLIEQSVDGTSVADIFKLYGEGFFRKKETEVLQKLSLMHQLVVSTGGGAVTQPINWRYMQKGISVWLDVPLEALARRIAAIGTDSRPLLHQSDSSDAYTKALNRLSTLWEERGESYANANARVSLENIAAKLGHRDVSSLTPVTIAIEALEQIEGFLKEEDGMAIARY</sequence>
<gene>
    <name evidence="1" type="ORF">OWV82_013929</name>
</gene>
<organism evidence="1 2">
    <name type="scientific">Melia azedarach</name>
    <name type="common">Chinaberry tree</name>
    <dbReference type="NCBI Taxonomy" id="155640"/>
    <lineage>
        <taxon>Eukaryota</taxon>
        <taxon>Viridiplantae</taxon>
        <taxon>Streptophyta</taxon>
        <taxon>Embryophyta</taxon>
        <taxon>Tracheophyta</taxon>
        <taxon>Spermatophyta</taxon>
        <taxon>Magnoliopsida</taxon>
        <taxon>eudicotyledons</taxon>
        <taxon>Gunneridae</taxon>
        <taxon>Pentapetalae</taxon>
        <taxon>rosids</taxon>
        <taxon>malvids</taxon>
        <taxon>Sapindales</taxon>
        <taxon>Meliaceae</taxon>
        <taxon>Melia</taxon>
    </lineage>
</organism>
<reference evidence="1 2" key="1">
    <citation type="journal article" date="2023" name="Science">
        <title>Complex scaffold remodeling in plant triterpene biosynthesis.</title>
        <authorList>
            <person name="De La Pena R."/>
            <person name="Hodgson H."/>
            <person name="Liu J.C."/>
            <person name="Stephenson M.J."/>
            <person name="Martin A.C."/>
            <person name="Owen C."/>
            <person name="Harkess A."/>
            <person name="Leebens-Mack J."/>
            <person name="Jimenez L.E."/>
            <person name="Osbourn A."/>
            <person name="Sattely E.S."/>
        </authorList>
    </citation>
    <scope>NUCLEOTIDE SEQUENCE [LARGE SCALE GENOMIC DNA]</scope>
    <source>
        <strain evidence="2">cv. JPN11</strain>
        <tissue evidence="1">Leaf</tissue>
    </source>
</reference>
<evidence type="ECO:0000313" key="2">
    <source>
        <dbReference type="Proteomes" id="UP001164539"/>
    </source>
</evidence>
<accession>A0ACC1XWN4</accession>
<dbReference type="Proteomes" id="UP001164539">
    <property type="component" value="Chromosome 7"/>
</dbReference>
<protein>
    <submittedName>
        <fullName evidence="1">Shikimate kinase, chloroplastic-like</fullName>
    </submittedName>
</protein>
<evidence type="ECO:0000313" key="1">
    <source>
        <dbReference type="EMBL" id="KAJ4715591.1"/>
    </source>
</evidence>
<comment type="caution">
    <text evidence="1">The sequence shown here is derived from an EMBL/GenBank/DDBJ whole genome shotgun (WGS) entry which is preliminary data.</text>
</comment>